<dbReference type="Gene3D" id="2.60.40.1120">
    <property type="entry name" value="Carboxypeptidase-like, regulatory domain"/>
    <property type="match status" value="1"/>
</dbReference>
<dbReference type="InterPro" id="IPR008969">
    <property type="entry name" value="CarboxyPept-like_regulatory"/>
</dbReference>
<reference evidence="1" key="1">
    <citation type="submission" date="2018-05" db="EMBL/GenBank/DDBJ databases">
        <authorList>
            <person name="Lanie J.A."/>
            <person name="Ng W.-L."/>
            <person name="Kazmierczak K.M."/>
            <person name="Andrzejewski T.M."/>
            <person name="Davidsen T.M."/>
            <person name="Wayne K.J."/>
            <person name="Tettelin H."/>
            <person name="Glass J.I."/>
            <person name="Rusch D."/>
            <person name="Podicherti R."/>
            <person name="Tsui H.-C.T."/>
            <person name="Winkler M.E."/>
        </authorList>
    </citation>
    <scope>NUCLEOTIDE SEQUENCE</scope>
</reference>
<evidence type="ECO:0008006" key="2">
    <source>
        <dbReference type="Google" id="ProtNLM"/>
    </source>
</evidence>
<protein>
    <recommendedName>
        <fullName evidence="2">TonB-dependent receptor plug domain-containing protein</fullName>
    </recommendedName>
</protein>
<gene>
    <name evidence="1" type="ORF">METZ01_LOCUS477138</name>
</gene>
<dbReference type="EMBL" id="UINC01203839">
    <property type="protein sequence ID" value="SVE24284.1"/>
    <property type="molecule type" value="Genomic_DNA"/>
</dbReference>
<dbReference type="SUPFAM" id="SSF49464">
    <property type="entry name" value="Carboxypeptidase regulatory domain-like"/>
    <property type="match status" value="1"/>
</dbReference>
<evidence type="ECO:0000313" key="1">
    <source>
        <dbReference type="EMBL" id="SVE24284.1"/>
    </source>
</evidence>
<dbReference type="Pfam" id="PF13715">
    <property type="entry name" value="CarbopepD_reg_2"/>
    <property type="match status" value="1"/>
</dbReference>
<organism evidence="1">
    <name type="scientific">marine metagenome</name>
    <dbReference type="NCBI Taxonomy" id="408172"/>
    <lineage>
        <taxon>unclassified sequences</taxon>
        <taxon>metagenomes</taxon>
        <taxon>ecological metagenomes</taxon>
    </lineage>
</organism>
<proteinExistence type="predicted"/>
<accession>A0A383BWK7</accession>
<feature type="non-terminal residue" evidence="1">
    <location>
        <position position="122"/>
    </location>
</feature>
<dbReference type="AlphaFoldDB" id="A0A383BWK7"/>
<name>A0A383BWK7_9ZZZZ</name>
<sequence length="122" mass="13628">MEGKVTDSLNKPLELANIILINSETNALESFAISDPNGEYKVAMKKNSSYNLQVSYIGMASYSQLIKSQESNLSKDFILYENTELDAVELTYEMPVVVKGDTLVYDADSFKTGTERKLEDVL</sequence>